<reference evidence="1 2" key="1">
    <citation type="journal article" date="2021" name="Chemosphere">
        <title>Bioballs carrying a syntrophic Rhodococcus and Mycolicibacterium consortium for simultaneous sorption and biodegradation of fuel oil in contaminated freshwater.</title>
        <authorList>
            <person name="Naloka K."/>
            <person name="Polrit D."/>
            <person name="Muangchinda C."/>
            <person name="Thoetkiattikul H."/>
            <person name="Pinyakong O."/>
        </authorList>
    </citation>
    <scope>NUCLEOTIDE SEQUENCE [LARGE SCALE GENOMIC DNA]</scope>
    <source>
        <strain evidence="1 2">J101</strain>
    </source>
</reference>
<keyword evidence="1" id="KW-0489">Methyltransferase</keyword>
<keyword evidence="2" id="KW-1185">Reference proteome</keyword>
<proteinExistence type="predicted"/>
<dbReference type="Proteomes" id="UP001289645">
    <property type="component" value="Unassembled WGS sequence"/>
</dbReference>
<keyword evidence="1" id="KW-0808">Transferase</keyword>
<gene>
    <name evidence="1" type="ORF">OHX15_08425</name>
</gene>
<sequence length="217" mass="23869">MHDEDFYSLTTLGSATGLALDIGANSGQSAISILAIKPEFQVVCFEPNPSCLPPLQLNARLFRSRVRVIHAGAGDAEGELPFYVPVRNGRSLLEEGTFNRSELGHSEYRIGREGVDYQVSTIQCPVMRVDDLNLEPVFVKIDVQGYEVDVLRGMSSTIERARPLILIEDGVTTSEVLELLTPLGYVQKYWDGAGLTDRNIRNSGNFLMCPLPGAPKQ</sequence>
<protein>
    <submittedName>
        <fullName evidence="1">FkbM family methyltransferase</fullName>
    </submittedName>
</protein>
<evidence type="ECO:0000313" key="2">
    <source>
        <dbReference type="Proteomes" id="UP001289645"/>
    </source>
</evidence>
<comment type="caution">
    <text evidence="1">The sequence shown here is derived from an EMBL/GenBank/DDBJ whole genome shotgun (WGS) entry which is preliminary data.</text>
</comment>
<accession>A0ACC6MEJ6</accession>
<organism evidence="1 2">
    <name type="scientific">Mycolicibacterium parafortuitum</name>
    <name type="common">Mycobacterium parafortuitum</name>
    <dbReference type="NCBI Taxonomy" id="39692"/>
    <lineage>
        <taxon>Bacteria</taxon>
        <taxon>Bacillati</taxon>
        <taxon>Actinomycetota</taxon>
        <taxon>Actinomycetes</taxon>
        <taxon>Mycobacteriales</taxon>
        <taxon>Mycobacteriaceae</taxon>
        <taxon>Mycolicibacterium</taxon>
    </lineage>
</organism>
<name>A0ACC6MEJ6_MYCPF</name>
<dbReference type="EMBL" id="JAOXLN010000007">
    <property type="protein sequence ID" value="MDZ5085411.1"/>
    <property type="molecule type" value="Genomic_DNA"/>
</dbReference>
<evidence type="ECO:0000313" key="1">
    <source>
        <dbReference type="EMBL" id="MDZ5085411.1"/>
    </source>
</evidence>